<feature type="non-terminal residue" evidence="1">
    <location>
        <position position="1"/>
    </location>
</feature>
<evidence type="ECO:0000313" key="1">
    <source>
        <dbReference type="EMBL" id="CAG8804582.1"/>
    </source>
</evidence>
<protein>
    <submittedName>
        <fullName evidence="1">14403_t:CDS:1</fullName>
    </submittedName>
</protein>
<organism evidence="1 2">
    <name type="scientific">Racocetra persica</name>
    <dbReference type="NCBI Taxonomy" id="160502"/>
    <lineage>
        <taxon>Eukaryota</taxon>
        <taxon>Fungi</taxon>
        <taxon>Fungi incertae sedis</taxon>
        <taxon>Mucoromycota</taxon>
        <taxon>Glomeromycotina</taxon>
        <taxon>Glomeromycetes</taxon>
        <taxon>Diversisporales</taxon>
        <taxon>Gigasporaceae</taxon>
        <taxon>Racocetra</taxon>
    </lineage>
</organism>
<proteinExistence type="predicted"/>
<keyword evidence="2" id="KW-1185">Reference proteome</keyword>
<reference evidence="1" key="1">
    <citation type="submission" date="2021-06" db="EMBL/GenBank/DDBJ databases">
        <authorList>
            <person name="Kallberg Y."/>
            <person name="Tangrot J."/>
            <person name="Rosling A."/>
        </authorList>
    </citation>
    <scope>NUCLEOTIDE SEQUENCE</scope>
    <source>
        <strain evidence="1">MA461A</strain>
    </source>
</reference>
<comment type="caution">
    <text evidence="1">The sequence shown here is derived from an EMBL/GenBank/DDBJ whole genome shotgun (WGS) entry which is preliminary data.</text>
</comment>
<feature type="non-terminal residue" evidence="1">
    <location>
        <position position="72"/>
    </location>
</feature>
<evidence type="ECO:0000313" key="2">
    <source>
        <dbReference type="Proteomes" id="UP000789920"/>
    </source>
</evidence>
<dbReference type="Proteomes" id="UP000789920">
    <property type="component" value="Unassembled WGS sequence"/>
</dbReference>
<accession>A0ACA9RSA0</accession>
<sequence length="72" mass="8100">AEKYSLVEEALALWISRANTALQTITSAIVKRKAIQLVEGLEVTGFNASDGWLSNFKKRHHIKKYKRLGEAT</sequence>
<gene>
    <name evidence="1" type="ORF">RPERSI_LOCUS21748</name>
</gene>
<dbReference type="EMBL" id="CAJVQC010064455">
    <property type="protein sequence ID" value="CAG8804582.1"/>
    <property type="molecule type" value="Genomic_DNA"/>
</dbReference>
<name>A0ACA9RSA0_9GLOM</name>